<name>A0ABS6YXA0_9ACTN</name>
<evidence type="ECO:0000313" key="1">
    <source>
        <dbReference type="EMBL" id="MBW5426029.1"/>
    </source>
</evidence>
<evidence type="ECO:0000313" key="2">
    <source>
        <dbReference type="Proteomes" id="UP001197114"/>
    </source>
</evidence>
<accession>A0ABS6YXA0</accession>
<sequence length="86" mass="9326">MKPCYLITDADGGYVSRLADNIEAIQLGMATQLLEHADVLLADLKAGTHELRYLAKCLSEALRDVHRIAEGRGARMPLGDGEGWGC</sequence>
<dbReference type="EMBL" id="WMBF01000713">
    <property type="protein sequence ID" value="MBW5426029.1"/>
    <property type="molecule type" value="Genomic_DNA"/>
</dbReference>
<proteinExistence type="predicted"/>
<gene>
    <name evidence="1" type="ORF">GKQ77_31480</name>
</gene>
<dbReference type="RefSeq" id="WP_219692564.1">
    <property type="nucleotide sequence ID" value="NZ_WMBF01000713.1"/>
</dbReference>
<reference evidence="1 2" key="1">
    <citation type="submission" date="2019-11" db="EMBL/GenBank/DDBJ databases">
        <authorList>
            <person name="Ay H."/>
        </authorList>
    </citation>
    <scope>NUCLEOTIDE SEQUENCE [LARGE SCALE GENOMIC DNA]</scope>
    <source>
        <strain evidence="1 2">BG9H</strain>
    </source>
</reference>
<dbReference type="Proteomes" id="UP001197114">
    <property type="component" value="Unassembled WGS sequence"/>
</dbReference>
<organism evidence="1 2">
    <name type="scientific">Streptomyces anatolicus</name>
    <dbReference type="NCBI Taxonomy" id="2675858"/>
    <lineage>
        <taxon>Bacteria</taxon>
        <taxon>Bacillati</taxon>
        <taxon>Actinomycetota</taxon>
        <taxon>Actinomycetes</taxon>
        <taxon>Kitasatosporales</taxon>
        <taxon>Streptomycetaceae</taxon>
        <taxon>Streptomyces</taxon>
    </lineage>
</organism>
<comment type="caution">
    <text evidence="1">The sequence shown here is derived from an EMBL/GenBank/DDBJ whole genome shotgun (WGS) entry which is preliminary data.</text>
</comment>
<keyword evidence="2" id="KW-1185">Reference proteome</keyword>
<protein>
    <submittedName>
        <fullName evidence="1">Uncharacterized protein</fullName>
    </submittedName>
</protein>